<dbReference type="AlphaFoldDB" id="A0A2M4C5P9"/>
<sequence>MLLKHFCRLIATLARRVRARALRILTPVRQAPSDGICYYHFVSSQPAYRVCLPQSVHQSIRQRTGLLHSHTHSMHALPDVEGVRETVPRHATSPLERKMVTIAVTGTVSAIQSSPVQLGCFVTIFYRELLVTYLGMCARFRPPLRNAHTVRCENDRSLVMNAGDKRWGAMIGGRPVGLAVCGRIFRKWRFRKGIFFQRPCGSWRLAEDRLWWFGIPE</sequence>
<dbReference type="EMBL" id="GGFJ01011502">
    <property type="protein sequence ID" value="MBW60643.1"/>
    <property type="molecule type" value="Transcribed_RNA"/>
</dbReference>
<proteinExistence type="predicted"/>
<reference evidence="1" key="1">
    <citation type="submission" date="2018-01" db="EMBL/GenBank/DDBJ databases">
        <title>An insight into the sialome of Amazonian anophelines.</title>
        <authorList>
            <person name="Ribeiro J.M."/>
            <person name="Scarpassa V."/>
            <person name="Calvo E."/>
        </authorList>
    </citation>
    <scope>NUCLEOTIDE SEQUENCE</scope>
    <source>
        <tissue evidence="1">Salivary glands</tissue>
    </source>
</reference>
<name>A0A2M4C5P9_9DIPT</name>
<protein>
    <submittedName>
        <fullName evidence="1">Putative secreted protein</fullName>
    </submittedName>
</protein>
<evidence type="ECO:0000313" key="1">
    <source>
        <dbReference type="EMBL" id="MBW60643.1"/>
    </source>
</evidence>
<organism evidence="1">
    <name type="scientific">Anopheles marajoara</name>
    <dbReference type="NCBI Taxonomy" id="58244"/>
    <lineage>
        <taxon>Eukaryota</taxon>
        <taxon>Metazoa</taxon>
        <taxon>Ecdysozoa</taxon>
        <taxon>Arthropoda</taxon>
        <taxon>Hexapoda</taxon>
        <taxon>Insecta</taxon>
        <taxon>Pterygota</taxon>
        <taxon>Neoptera</taxon>
        <taxon>Endopterygota</taxon>
        <taxon>Diptera</taxon>
        <taxon>Nematocera</taxon>
        <taxon>Culicoidea</taxon>
        <taxon>Culicidae</taxon>
        <taxon>Anophelinae</taxon>
        <taxon>Anopheles</taxon>
    </lineage>
</organism>
<accession>A0A2M4C5P9</accession>